<dbReference type="HOGENOM" id="CLU_010194_1_3_1"/>
<dbReference type="PRINTS" id="PR00081">
    <property type="entry name" value="GDHRDH"/>
</dbReference>
<gene>
    <name evidence="5" type="primary">20352683</name>
    <name evidence="4" type="ORF">GGTG_12225</name>
</gene>
<dbReference type="eggNOG" id="KOG0725">
    <property type="taxonomic scope" value="Eukaryota"/>
</dbReference>
<dbReference type="VEuPathDB" id="FungiDB:GGTG_12225"/>
<dbReference type="RefSeq" id="XP_009228384.1">
    <property type="nucleotide sequence ID" value="XM_009230120.1"/>
</dbReference>
<evidence type="ECO:0000313" key="4">
    <source>
        <dbReference type="EMBL" id="EJT70050.1"/>
    </source>
</evidence>
<reference evidence="4" key="2">
    <citation type="submission" date="2010-07" db="EMBL/GenBank/DDBJ databases">
        <authorList>
            <consortium name="The Broad Institute Genome Sequencing Platform"/>
            <consortium name="Broad Institute Genome Sequencing Center for Infectious Disease"/>
            <person name="Ma L.-J."/>
            <person name="Dead R."/>
            <person name="Young S."/>
            <person name="Zeng Q."/>
            <person name="Koehrsen M."/>
            <person name="Alvarado L."/>
            <person name="Berlin A."/>
            <person name="Chapman S.B."/>
            <person name="Chen Z."/>
            <person name="Freedman E."/>
            <person name="Gellesch M."/>
            <person name="Goldberg J."/>
            <person name="Griggs A."/>
            <person name="Gujja S."/>
            <person name="Heilman E.R."/>
            <person name="Heiman D."/>
            <person name="Hepburn T."/>
            <person name="Howarth C."/>
            <person name="Jen D."/>
            <person name="Larson L."/>
            <person name="Mehta T."/>
            <person name="Neiman D."/>
            <person name="Pearson M."/>
            <person name="Roberts A."/>
            <person name="Saif S."/>
            <person name="Shea T."/>
            <person name="Shenoy N."/>
            <person name="Sisk P."/>
            <person name="Stolte C."/>
            <person name="Sykes S."/>
            <person name="Walk T."/>
            <person name="White J."/>
            <person name="Yandava C."/>
            <person name="Haas B."/>
            <person name="Nusbaum C."/>
            <person name="Birren B."/>
        </authorList>
    </citation>
    <scope>NUCLEOTIDE SEQUENCE</scope>
    <source>
        <strain evidence="4">R3-111a-1</strain>
    </source>
</reference>
<proteinExistence type="inferred from homology"/>
<dbReference type="AlphaFoldDB" id="J3PFE8"/>
<evidence type="ECO:0000256" key="3">
    <source>
        <dbReference type="ARBA" id="ARBA00023002"/>
    </source>
</evidence>
<reference evidence="4" key="3">
    <citation type="submission" date="2010-09" db="EMBL/GenBank/DDBJ databases">
        <title>Annotation of Gaeumannomyces graminis var. tritici R3-111a-1.</title>
        <authorList>
            <consortium name="The Broad Institute Genome Sequencing Platform"/>
            <person name="Ma L.-J."/>
            <person name="Dead R."/>
            <person name="Young S.K."/>
            <person name="Zeng Q."/>
            <person name="Gargeya S."/>
            <person name="Fitzgerald M."/>
            <person name="Haas B."/>
            <person name="Abouelleil A."/>
            <person name="Alvarado L."/>
            <person name="Arachchi H.M."/>
            <person name="Berlin A."/>
            <person name="Brown A."/>
            <person name="Chapman S.B."/>
            <person name="Chen Z."/>
            <person name="Dunbar C."/>
            <person name="Freedman E."/>
            <person name="Gearin G."/>
            <person name="Gellesch M."/>
            <person name="Goldberg J."/>
            <person name="Griggs A."/>
            <person name="Gujja S."/>
            <person name="Heiman D."/>
            <person name="Howarth C."/>
            <person name="Larson L."/>
            <person name="Lui A."/>
            <person name="MacDonald P.J.P."/>
            <person name="Mehta T."/>
            <person name="Montmayeur A."/>
            <person name="Murphy C."/>
            <person name="Neiman D."/>
            <person name="Pearson M."/>
            <person name="Priest M."/>
            <person name="Roberts A."/>
            <person name="Saif S."/>
            <person name="Shea T."/>
            <person name="Shenoy N."/>
            <person name="Sisk P."/>
            <person name="Stolte C."/>
            <person name="Sykes S."/>
            <person name="Yandava C."/>
            <person name="Wortman J."/>
            <person name="Nusbaum C."/>
            <person name="Birren B."/>
        </authorList>
    </citation>
    <scope>NUCLEOTIDE SEQUENCE</scope>
    <source>
        <strain evidence="4">R3-111a-1</strain>
    </source>
</reference>
<accession>J3PFE8</accession>
<dbReference type="Proteomes" id="UP000006039">
    <property type="component" value="Unassembled WGS sequence"/>
</dbReference>
<evidence type="ECO:0000256" key="1">
    <source>
        <dbReference type="ARBA" id="ARBA00006484"/>
    </source>
</evidence>
<dbReference type="SUPFAM" id="SSF51735">
    <property type="entry name" value="NAD(P)-binding Rossmann-fold domains"/>
    <property type="match status" value="1"/>
</dbReference>
<dbReference type="Pfam" id="PF13561">
    <property type="entry name" value="adh_short_C2"/>
    <property type="match status" value="1"/>
</dbReference>
<dbReference type="CDD" id="cd05233">
    <property type="entry name" value="SDR_c"/>
    <property type="match status" value="1"/>
</dbReference>
<reference evidence="5" key="5">
    <citation type="submission" date="2018-04" db="UniProtKB">
        <authorList>
            <consortium name="EnsemblFungi"/>
        </authorList>
    </citation>
    <scope>IDENTIFICATION</scope>
    <source>
        <strain evidence="5">R3-111a-1</strain>
    </source>
</reference>
<comment type="similarity">
    <text evidence="1">Belongs to the short-chain dehydrogenases/reductases (SDR) family.</text>
</comment>
<protein>
    <recommendedName>
        <fullName evidence="7">Granaticin polyketide synthase ketoacyl reductase 2</fullName>
    </recommendedName>
</protein>
<reference evidence="6" key="1">
    <citation type="submission" date="2010-07" db="EMBL/GenBank/DDBJ databases">
        <title>The genome sequence of Gaeumannomyces graminis var. tritici strain R3-111a-1.</title>
        <authorList>
            <consortium name="The Broad Institute Genome Sequencing Platform"/>
            <person name="Ma L.-J."/>
            <person name="Dead R."/>
            <person name="Young S."/>
            <person name="Zeng Q."/>
            <person name="Koehrsen M."/>
            <person name="Alvarado L."/>
            <person name="Berlin A."/>
            <person name="Chapman S.B."/>
            <person name="Chen Z."/>
            <person name="Freedman E."/>
            <person name="Gellesch M."/>
            <person name="Goldberg J."/>
            <person name="Griggs A."/>
            <person name="Gujja S."/>
            <person name="Heilman E.R."/>
            <person name="Heiman D."/>
            <person name="Hepburn T."/>
            <person name="Howarth C."/>
            <person name="Jen D."/>
            <person name="Larson L."/>
            <person name="Mehta T."/>
            <person name="Neiman D."/>
            <person name="Pearson M."/>
            <person name="Roberts A."/>
            <person name="Saif S."/>
            <person name="Shea T."/>
            <person name="Shenoy N."/>
            <person name="Sisk P."/>
            <person name="Stolte C."/>
            <person name="Sykes S."/>
            <person name="Walk T."/>
            <person name="White J."/>
            <person name="Yandava C."/>
            <person name="Haas B."/>
            <person name="Nusbaum C."/>
            <person name="Birren B."/>
        </authorList>
    </citation>
    <scope>NUCLEOTIDE SEQUENCE [LARGE SCALE GENOMIC DNA]</scope>
    <source>
        <strain evidence="6">R3-111a-1</strain>
    </source>
</reference>
<evidence type="ECO:0000313" key="5">
    <source>
        <dbReference type="EnsemblFungi" id="EJT70050"/>
    </source>
</evidence>
<dbReference type="PANTHER" id="PTHR43618:SF13">
    <property type="entry name" value="CHAIN DEHYDROGENASE, PUTATIVE (AFU_ORTHOLOGUE AFUA_1G17650)-RELATED"/>
    <property type="match status" value="1"/>
</dbReference>
<dbReference type="InterPro" id="IPR052178">
    <property type="entry name" value="Sec_Metab_Biosynth_SDR"/>
</dbReference>
<dbReference type="PROSITE" id="PS00061">
    <property type="entry name" value="ADH_SHORT"/>
    <property type="match status" value="1"/>
</dbReference>
<name>J3PFE8_GAET3</name>
<dbReference type="InterPro" id="IPR002347">
    <property type="entry name" value="SDR_fam"/>
</dbReference>
<keyword evidence="2" id="KW-0521">NADP</keyword>
<dbReference type="PANTHER" id="PTHR43618">
    <property type="entry name" value="7-ALPHA-HYDROXYSTEROID DEHYDROGENASE"/>
    <property type="match status" value="1"/>
</dbReference>
<keyword evidence="3" id="KW-0560">Oxidoreductase</keyword>
<evidence type="ECO:0008006" key="7">
    <source>
        <dbReference type="Google" id="ProtNLM"/>
    </source>
</evidence>
<dbReference type="EnsemblFungi" id="EJT70050">
    <property type="protein sequence ID" value="EJT70050"/>
    <property type="gene ID" value="GGTG_12225"/>
</dbReference>
<dbReference type="Gene3D" id="3.40.50.720">
    <property type="entry name" value="NAD(P)-binding Rossmann-like Domain"/>
    <property type="match status" value="1"/>
</dbReference>
<dbReference type="STRING" id="644352.J3PFE8"/>
<evidence type="ECO:0000313" key="6">
    <source>
        <dbReference type="Proteomes" id="UP000006039"/>
    </source>
</evidence>
<dbReference type="InterPro" id="IPR036291">
    <property type="entry name" value="NAD(P)-bd_dom_sf"/>
</dbReference>
<dbReference type="InterPro" id="IPR020904">
    <property type="entry name" value="Sc_DH/Rdtase_CS"/>
</dbReference>
<reference evidence="5" key="4">
    <citation type="journal article" date="2015" name="G3 (Bethesda)">
        <title>Genome sequences of three phytopathogenic species of the Magnaporthaceae family of fungi.</title>
        <authorList>
            <person name="Okagaki L.H."/>
            <person name="Nunes C.C."/>
            <person name="Sailsbery J."/>
            <person name="Clay B."/>
            <person name="Brown D."/>
            <person name="John T."/>
            <person name="Oh Y."/>
            <person name="Young N."/>
            <person name="Fitzgerald M."/>
            <person name="Haas B.J."/>
            <person name="Zeng Q."/>
            <person name="Young S."/>
            <person name="Adiconis X."/>
            <person name="Fan L."/>
            <person name="Levin J.Z."/>
            <person name="Mitchell T.K."/>
            <person name="Okubara P.A."/>
            <person name="Farman M.L."/>
            <person name="Kohn L.M."/>
            <person name="Birren B."/>
            <person name="Ma L.-J."/>
            <person name="Dean R.A."/>
        </authorList>
    </citation>
    <scope>NUCLEOTIDE SEQUENCE</scope>
    <source>
        <strain evidence="5">R3-111a-1</strain>
    </source>
</reference>
<dbReference type="GO" id="GO:0016491">
    <property type="term" value="F:oxidoreductase activity"/>
    <property type="evidence" value="ECO:0007669"/>
    <property type="project" value="UniProtKB-KW"/>
</dbReference>
<dbReference type="GeneID" id="20352683"/>
<organism evidence="4">
    <name type="scientific">Gaeumannomyces tritici (strain R3-111a-1)</name>
    <name type="common">Wheat and barley take-all root rot fungus</name>
    <name type="synonym">Gaeumannomyces graminis var. tritici</name>
    <dbReference type="NCBI Taxonomy" id="644352"/>
    <lineage>
        <taxon>Eukaryota</taxon>
        <taxon>Fungi</taxon>
        <taxon>Dikarya</taxon>
        <taxon>Ascomycota</taxon>
        <taxon>Pezizomycotina</taxon>
        <taxon>Sordariomycetes</taxon>
        <taxon>Sordariomycetidae</taxon>
        <taxon>Magnaporthales</taxon>
        <taxon>Magnaporthaceae</taxon>
        <taxon>Gaeumannomyces</taxon>
    </lineage>
</organism>
<evidence type="ECO:0000256" key="2">
    <source>
        <dbReference type="ARBA" id="ARBA00022857"/>
    </source>
</evidence>
<keyword evidence="6" id="KW-1185">Reference proteome</keyword>
<sequence>MSAPALTETTRQVALVTAGSAGLGAAAARLFAANGMRVVVNYCHNKERAEALLAELLELSRRTWNRQPGDTGDNGSQQPPDFLLLRADLASRDQVRALVDDTVSAMGRLDAIFSNQGWTQIRDWTSLDDSAVEDDWDRCFNMNVKSHLWLLQAAKKHLEETEGCMVVTSSLAGIRPGGSSLAYSVTKAALNHLVKGLAVIAAPKIRVNAVCPGLMLTEWGMKFPQEIQDKNIAQTKLKRVVTPEETAEQVLCFVKSKGVTGVNAIIDAGWSL</sequence>
<dbReference type="OrthoDB" id="37659at2759"/>
<dbReference type="EMBL" id="GL385402">
    <property type="protein sequence ID" value="EJT70050.1"/>
    <property type="molecule type" value="Genomic_DNA"/>
</dbReference>